<dbReference type="SMART" id="SM00422">
    <property type="entry name" value="HTH_MERR"/>
    <property type="match status" value="1"/>
</dbReference>
<gene>
    <name evidence="3" type="ORF">SAMN02745216_00258</name>
</gene>
<dbReference type="PANTHER" id="PTHR30204:SF15">
    <property type="entry name" value="BLL5018 PROTEIN"/>
    <property type="match status" value="1"/>
</dbReference>
<evidence type="ECO:0000313" key="3">
    <source>
        <dbReference type="EMBL" id="SHI61190.1"/>
    </source>
</evidence>
<evidence type="ECO:0000259" key="2">
    <source>
        <dbReference type="PROSITE" id="PS50937"/>
    </source>
</evidence>
<dbReference type="RefSeq" id="WP_073472087.1">
    <property type="nucleotide sequence ID" value="NZ_FQZU01000001.1"/>
</dbReference>
<dbReference type="Pfam" id="PF13411">
    <property type="entry name" value="MerR_1"/>
    <property type="match status" value="1"/>
</dbReference>
<dbReference type="AlphaFoldDB" id="A0A1M6CJI1"/>
<name>A0A1M6CJI1_9BACT</name>
<keyword evidence="4" id="KW-1185">Reference proteome</keyword>
<protein>
    <submittedName>
        <fullName evidence="3">Transcriptional regulator, MerR family</fullName>
    </submittedName>
</protein>
<dbReference type="STRING" id="1121393.SAMN02745216_00258"/>
<sequence>MSEEFVLDPDKRYFRIGEVSSIAGLKPSVLRFWESEFKQIRPGRSLSGHRVYKRADLDLILRIKDLLYTQKFTIPGAKAALAQEAKQAKEVKESSAGAKSAPGLEEIRDELLAIRRMLD</sequence>
<dbReference type="InterPro" id="IPR047057">
    <property type="entry name" value="MerR_fam"/>
</dbReference>
<dbReference type="InterPro" id="IPR000551">
    <property type="entry name" value="MerR-type_HTH_dom"/>
</dbReference>
<dbReference type="GO" id="GO:0003700">
    <property type="term" value="F:DNA-binding transcription factor activity"/>
    <property type="evidence" value="ECO:0007669"/>
    <property type="project" value="InterPro"/>
</dbReference>
<reference evidence="4" key="1">
    <citation type="submission" date="2016-11" db="EMBL/GenBank/DDBJ databases">
        <authorList>
            <person name="Varghese N."/>
            <person name="Submissions S."/>
        </authorList>
    </citation>
    <scope>NUCLEOTIDE SEQUENCE [LARGE SCALE GENOMIC DNA]</scope>
    <source>
        <strain evidence="4">DSM 16219</strain>
    </source>
</reference>
<dbReference type="Gene3D" id="1.10.1660.10">
    <property type="match status" value="1"/>
</dbReference>
<dbReference type="PROSITE" id="PS50937">
    <property type="entry name" value="HTH_MERR_2"/>
    <property type="match status" value="1"/>
</dbReference>
<dbReference type="SUPFAM" id="SSF46955">
    <property type="entry name" value="Putative DNA-binding domain"/>
    <property type="match status" value="1"/>
</dbReference>
<dbReference type="GO" id="GO:0003677">
    <property type="term" value="F:DNA binding"/>
    <property type="evidence" value="ECO:0007669"/>
    <property type="project" value="UniProtKB-KW"/>
</dbReference>
<dbReference type="CDD" id="cd04765">
    <property type="entry name" value="HTH_MlrA-like_sg2"/>
    <property type="match status" value="1"/>
</dbReference>
<dbReference type="OrthoDB" id="9810140at2"/>
<dbReference type="Proteomes" id="UP000183994">
    <property type="component" value="Unassembled WGS sequence"/>
</dbReference>
<dbReference type="PANTHER" id="PTHR30204">
    <property type="entry name" value="REDOX-CYCLING DRUG-SENSING TRANSCRIPTIONAL ACTIVATOR SOXR"/>
    <property type="match status" value="1"/>
</dbReference>
<accession>A0A1M6CJI1</accession>
<feature type="domain" description="HTH merR-type" evidence="2">
    <location>
        <begin position="13"/>
        <end position="83"/>
    </location>
</feature>
<proteinExistence type="predicted"/>
<organism evidence="3 4">
    <name type="scientific">Desulfatibacillum alkenivorans DSM 16219</name>
    <dbReference type="NCBI Taxonomy" id="1121393"/>
    <lineage>
        <taxon>Bacteria</taxon>
        <taxon>Pseudomonadati</taxon>
        <taxon>Thermodesulfobacteriota</taxon>
        <taxon>Desulfobacteria</taxon>
        <taxon>Desulfobacterales</taxon>
        <taxon>Desulfatibacillaceae</taxon>
        <taxon>Desulfatibacillum</taxon>
    </lineage>
</organism>
<dbReference type="EMBL" id="FQZU01000001">
    <property type="protein sequence ID" value="SHI61190.1"/>
    <property type="molecule type" value="Genomic_DNA"/>
</dbReference>
<dbReference type="InterPro" id="IPR009061">
    <property type="entry name" value="DNA-bd_dom_put_sf"/>
</dbReference>
<evidence type="ECO:0000256" key="1">
    <source>
        <dbReference type="ARBA" id="ARBA00023125"/>
    </source>
</evidence>
<keyword evidence="1" id="KW-0238">DNA-binding</keyword>
<evidence type="ECO:0000313" key="4">
    <source>
        <dbReference type="Proteomes" id="UP000183994"/>
    </source>
</evidence>